<proteinExistence type="predicted"/>
<keyword evidence="2" id="KW-0813">Transport</keyword>
<dbReference type="InterPro" id="IPR036942">
    <property type="entry name" value="Beta-barrel_TonB_sf"/>
</dbReference>
<sequence length="1112" mass="124658">MLMKKLYLILLYLFLWNTGVSNAQSLTVQGTVKGSDGLPLTGATVVLKGTQTGILVDNQGRFSIKVPDKNAILILSFLGYKTIEIKATPVMEIVLSEDAVVMDEVVVTGMVQTDKRLFTGAADRLNAEGLKLAGTPDISRSLAGRSAGVSGQDVSGTFGTAPKIRIRGATSIYGNSKPLWVVDGIIMDDVVEVGANELSSGDAVTLISSAIAGLNADDIESFQILKDGSATSIYGARAMSGVIVVTTKRGKAGVSRINYTGEFTTRLKPDYRDFNIMNSQDQMGIYKELEAKGWLTMASTINNSSYGVYGKMYHLMNTYDPSTGQFLLENTPEDKNRYLRQAEMRNTDWFDLLFENSIMMNHSVSMANGSDKSTSYLSMSAMSDPGWTKKSSVVRYTANANASYNILNNLTMSILFNGSYRNQEAPGTLSQSVDPTIGQVKRDFDINPYSYSINSSRTLDPNEYYTRNYSPFNIFNELEQNYMELNVLDTRFQGDLKWKPVKELEFKVLSAVKYQTTAQQHFVMDNSNQSLAYRAMDNSQIRNNNSFLYHDPDKPNSLPYSVLTVGGLLDKTEYRMFSYDFRGSGAWNKVYDDKHIINLYVGAEINSIERMVDWYRGWGLQYENGMIPFFEHEIFKKLRESNGDYYSIDNTFRRNVAFFGTRTYSYKGIYTFNLTGRYEGSNRLGKARRARWLPTWNVSSAWNIHEEKYFERFKPVFSHLMLKASYSLTAEAGPEWVANSHAIISSYNPWRPSSGTGESGLRIGDLENSELTYEKKHELNIGIDWGLFNGRINFAADWYKRNNYDLIGATTTQGVGGIVNKTANVASMESHGIEFTLSTKNFIEDKFRWDTDLTFGYNKNVVTDLVNSANVMAFISGTGFARKGYAVRSLFSIPFIGLDERGLPVFLIGGKEVTHDNYSTINFQARESIDWLVYEGPADPTVTGGVGNIFTYKNVRLNVFVTYSFGNKIRLDPVFSSSYSDMGASSKDFINRWRVPGDESETDIPVIASSTDIYRYGSTNMGAAYNAYNYSTARVADGGFVRLKDLSLEYIVSKNHFSNFKMSDMSLKLQASNLWLLYADSKLNGQDPEFFRSGGVAVPMARQFTFTIKLGF</sequence>
<evidence type="ECO:0000313" key="10">
    <source>
        <dbReference type="EMBL" id="KAA6352130.1"/>
    </source>
</evidence>
<feature type="domain" description="TonB-dependent receptor plug" evidence="6">
    <location>
        <begin position="119"/>
        <end position="242"/>
    </location>
</feature>
<dbReference type="EMBL" id="SNRY01000005">
    <property type="protein sequence ID" value="KAA6352130.1"/>
    <property type="molecule type" value="Genomic_DNA"/>
</dbReference>
<evidence type="ECO:0000313" key="8">
    <source>
        <dbReference type="EMBL" id="KAA6351515.1"/>
    </source>
</evidence>
<evidence type="ECO:0000313" key="9">
    <source>
        <dbReference type="EMBL" id="KAA6352116.1"/>
    </source>
</evidence>
<dbReference type="InterPro" id="IPR037066">
    <property type="entry name" value="Plug_dom_sf"/>
</dbReference>
<dbReference type="InterPro" id="IPR023997">
    <property type="entry name" value="TonB-dep_OMP_SusC/RagA_CS"/>
</dbReference>
<name>A0A5J4T0V5_9ZZZZ</name>
<dbReference type="InterPro" id="IPR023996">
    <property type="entry name" value="TonB-dep_OMP_SusC/RagA"/>
</dbReference>
<comment type="caution">
    <text evidence="9">The sequence shown here is derived from an EMBL/GenBank/DDBJ whole genome shotgun (WGS) entry which is preliminary data.</text>
</comment>
<accession>A0A5J4T0V5</accession>
<dbReference type="SUPFAM" id="SSF56935">
    <property type="entry name" value="Porins"/>
    <property type="match status" value="1"/>
</dbReference>
<evidence type="ECO:0000256" key="1">
    <source>
        <dbReference type="ARBA" id="ARBA00004571"/>
    </source>
</evidence>
<dbReference type="EMBL" id="SNRY01000005">
    <property type="protein sequence ID" value="KAA6352116.1"/>
    <property type="molecule type" value="Genomic_DNA"/>
</dbReference>
<dbReference type="EMBL" id="SNRY01000013">
    <property type="protein sequence ID" value="KAA6351515.1"/>
    <property type="molecule type" value="Genomic_DNA"/>
</dbReference>
<keyword evidence="5" id="KW-0998">Cell outer membrane</keyword>
<keyword evidence="3" id="KW-0812">Transmembrane</keyword>
<dbReference type="EMBL" id="SNRY01000013">
    <property type="protein sequence ID" value="KAA6351463.1"/>
    <property type="molecule type" value="Genomic_DNA"/>
</dbReference>
<dbReference type="PROSITE" id="PS52016">
    <property type="entry name" value="TONB_DEPENDENT_REC_3"/>
    <property type="match status" value="1"/>
</dbReference>
<dbReference type="NCBIfam" id="TIGR04057">
    <property type="entry name" value="SusC_RagA_signa"/>
    <property type="match status" value="1"/>
</dbReference>
<evidence type="ECO:0000259" key="6">
    <source>
        <dbReference type="Pfam" id="PF07715"/>
    </source>
</evidence>
<dbReference type="InterPro" id="IPR039426">
    <property type="entry name" value="TonB-dep_rcpt-like"/>
</dbReference>
<dbReference type="Gene3D" id="2.60.40.1120">
    <property type="entry name" value="Carboxypeptidase-like, regulatory domain"/>
    <property type="match status" value="1"/>
</dbReference>
<dbReference type="Pfam" id="PF13715">
    <property type="entry name" value="CarbopepD_reg_2"/>
    <property type="match status" value="1"/>
</dbReference>
<keyword evidence="4" id="KW-0472">Membrane</keyword>
<dbReference type="Gene3D" id="2.170.130.10">
    <property type="entry name" value="TonB-dependent receptor, plug domain"/>
    <property type="match status" value="1"/>
</dbReference>
<comment type="subcellular location">
    <subcellularLocation>
        <location evidence="1">Cell outer membrane</location>
        <topology evidence="1">Multi-pass membrane protein</topology>
    </subcellularLocation>
</comment>
<dbReference type="Pfam" id="PF07715">
    <property type="entry name" value="Plug"/>
    <property type="match status" value="1"/>
</dbReference>
<gene>
    <name evidence="9" type="ORF">EZS27_000528</name>
    <name evidence="10" type="ORF">EZS27_000542</name>
    <name evidence="7" type="ORF">EZS27_001127</name>
    <name evidence="8" type="ORF">EZS27_001179</name>
</gene>
<reference evidence="9" key="1">
    <citation type="submission" date="2019-03" db="EMBL/GenBank/DDBJ databases">
        <title>Single cell metagenomics reveals metabolic interactions within the superorganism composed of flagellate Streblomastix strix and complex community of Bacteroidetes bacteria on its surface.</title>
        <authorList>
            <person name="Treitli S.C."/>
            <person name="Kolisko M."/>
            <person name="Husnik F."/>
            <person name="Keeling P."/>
            <person name="Hampl V."/>
        </authorList>
    </citation>
    <scope>NUCLEOTIDE SEQUENCE</scope>
    <source>
        <strain evidence="9">STM</strain>
    </source>
</reference>
<dbReference type="AlphaFoldDB" id="A0A5J4T0V5"/>
<dbReference type="SUPFAM" id="SSF49464">
    <property type="entry name" value="Carboxypeptidase regulatory domain-like"/>
    <property type="match status" value="1"/>
</dbReference>
<evidence type="ECO:0000256" key="2">
    <source>
        <dbReference type="ARBA" id="ARBA00022448"/>
    </source>
</evidence>
<keyword evidence="9" id="KW-0675">Receptor</keyword>
<evidence type="ECO:0000256" key="4">
    <source>
        <dbReference type="ARBA" id="ARBA00023136"/>
    </source>
</evidence>
<organism evidence="9">
    <name type="scientific">termite gut metagenome</name>
    <dbReference type="NCBI Taxonomy" id="433724"/>
    <lineage>
        <taxon>unclassified sequences</taxon>
        <taxon>metagenomes</taxon>
        <taxon>organismal metagenomes</taxon>
    </lineage>
</organism>
<dbReference type="InterPro" id="IPR008969">
    <property type="entry name" value="CarboxyPept-like_regulatory"/>
</dbReference>
<dbReference type="GO" id="GO:0009279">
    <property type="term" value="C:cell outer membrane"/>
    <property type="evidence" value="ECO:0007669"/>
    <property type="project" value="UniProtKB-SubCell"/>
</dbReference>
<evidence type="ECO:0000256" key="3">
    <source>
        <dbReference type="ARBA" id="ARBA00022692"/>
    </source>
</evidence>
<dbReference type="NCBIfam" id="TIGR04056">
    <property type="entry name" value="OMP_RagA_SusC"/>
    <property type="match status" value="1"/>
</dbReference>
<dbReference type="Gene3D" id="2.40.170.20">
    <property type="entry name" value="TonB-dependent receptor, beta-barrel domain"/>
    <property type="match status" value="1"/>
</dbReference>
<evidence type="ECO:0000256" key="5">
    <source>
        <dbReference type="ARBA" id="ARBA00023237"/>
    </source>
</evidence>
<evidence type="ECO:0000313" key="7">
    <source>
        <dbReference type="EMBL" id="KAA6351463.1"/>
    </source>
</evidence>
<protein>
    <submittedName>
        <fullName evidence="9">TonB-dependent receptor SusC</fullName>
    </submittedName>
</protein>
<dbReference type="InterPro" id="IPR012910">
    <property type="entry name" value="Plug_dom"/>
</dbReference>